<evidence type="ECO:0000256" key="1">
    <source>
        <dbReference type="ARBA" id="ARBA00004141"/>
    </source>
</evidence>
<comment type="caution">
    <text evidence="7">The sequence shown here is derived from an EMBL/GenBank/DDBJ whole genome shotgun (WGS) entry which is preliminary data.</text>
</comment>
<keyword evidence="2 5" id="KW-0812">Transmembrane</keyword>
<dbReference type="EMBL" id="JBEPMJ010000004">
    <property type="protein sequence ID" value="MET3749544.1"/>
    <property type="molecule type" value="Genomic_DNA"/>
</dbReference>
<organism evidence="7 8">
    <name type="scientific">Blautia caecimuris</name>
    <dbReference type="NCBI Taxonomy" id="1796615"/>
    <lineage>
        <taxon>Bacteria</taxon>
        <taxon>Bacillati</taxon>
        <taxon>Bacillota</taxon>
        <taxon>Clostridia</taxon>
        <taxon>Lachnospirales</taxon>
        <taxon>Lachnospiraceae</taxon>
        <taxon>Blautia</taxon>
    </lineage>
</organism>
<feature type="domain" description="Integral membrane bound transporter" evidence="6">
    <location>
        <begin position="214"/>
        <end position="330"/>
    </location>
</feature>
<feature type="transmembrane region" description="Helical" evidence="5">
    <location>
        <begin position="300"/>
        <end position="321"/>
    </location>
</feature>
<protein>
    <recommendedName>
        <fullName evidence="6">Integral membrane bound transporter domain-containing protein</fullName>
    </recommendedName>
</protein>
<keyword evidence="8" id="KW-1185">Reference proteome</keyword>
<evidence type="ECO:0000313" key="7">
    <source>
        <dbReference type="EMBL" id="MET3749544.1"/>
    </source>
</evidence>
<gene>
    <name evidence="7" type="ORF">ABID24_000778</name>
</gene>
<evidence type="ECO:0000259" key="6">
    <source>
        <dbReference type="Pfam" id="PF13515"/>
    </source>
</evidence>
<feature type="transmembrane region" description="Helical" evidence="5">
    <location>
        <begin position="113"/>
        <end position="136"/>
    </location>
</feature>
<evidence type="ECO:0000256" key="5">
    <source>
        <dbReference type="SAM" id="Phobius"/>
    </source>
</evidence>
<comment type="subcellular location">
    <subcellularLocation>
        <location evidence="1">Membrane</location>
        <topology evidence="1">Multi-pass membrane protein</topology>
    </subcellularLocation>
</comment>
<evidence type="ECO:0000256" key="4">
    <source>
        <dbReference type="ARBA" id="ARBA00023136"/>
    </source>
</evidence>
<feature type="transmembrane region" description="Helical" evidence="5">
    <location>
        <begin position="60"/>
        <end position="77"/>
    </location>
</feature>
<reference evidence="7 8" key="1">
    <citation type="submission" date="2024-06" db="EMBL/GenBank/DDBJ databases">
        <title>Genomic Encyclopedia of Type Strains, Phase IV (KMG-IV): sequencing the most valuable type-strain genomes for metagenomic binning, comparative biology and taxonomic classification.</title>
        <authorList>
            <person name="Goeker M."/>
        </authorList>
    </citation>
    <scope>NUCLEOTIDE SEQUENCE [LARGE SCALE GENOMIC DNA]</scope>
    <source>
        <strain evidence="7 8">DSM 29492</strain>
    </source>
</reference>
<evidence type="ECO:0000313" key="8">
    <source>
        <dbReference type="Proteomes" id="UP001549106"/>
    </source>
</evidence>
<keyword evidence="4 5" id="KW-0472">Membrane</keyword>
<feature type="transmembrane region" description="Helical" evidence="5">
    <location>
        <begin position="156"/>
        <end position="175"/>
    </location>
</feature>
<dbReference type="Pfam" id="PF13515">
    <property type="entry name" value="FUSC_2"/>
    <property type="match status" value="1"/>
</dbReference>
<evidence type="ECO:0000256" key="2">
    <source>
        <dbReference type="ARBA" id="ARBA00022692"/>
    </source>
</evidence>
<name>A0ABV2LZB0_9FIRM</name>
<feature type="transmembrane region" description="Helical" evidence="5">
    <location>
        <begin position="203"/>
        <end position="221"/>
    </location>
</feature>
<dbReference type="Proteomes" id="UP001549106">
    <property type="component" value="Unassembled WGS sequence"/>
</dbReference>
<accession>A0ABV2LZB0</accession>
<feature type="transmembrane region" description="Helical" evidence="5">
    <location>
        <begin position="256"/>
        <end position="280"/>
    </location>
</feature>
<keyword evidence="3 5" id="KW-1133">Transmembrane helix</keyword>
<dbReference type="InterPro" id="IPR049453">
    <property type="entry name" value="Memb_transporter_dom"/>
</dbReference>
<feature type="transmembrane region" description="Helical" evidence="5">
    <location>
        <begin position="32"/>
        <end position="53"/>
    </location>
</feature>
<dbReference type="RefSeq" id="WP_257464080.1">
    <property type="nucleotide sequence ID" value="NZ_JANJZT010000004.1"/>
</dbReference>
<evidence type="ECO:0000256" key="3">
    <source>
        <dbReference type="ARBA" id="ARBA00022989"/>
    </source>
</evidence>
<proteinExistence type="predicted"/>
<sequence length="353" mass="38508">MTFYQELQLNQAGSKSLIKSCATSGEKLRHTLVYLFKIFITMVFCVAFVMGYGKIFGDENSIVGVIILLCVMVFRNADFGMKMTGSLASMAIIFSILAFGPRLANMAGLFGELLINAACIFVLLLLGCHNIMMSNHSTIVLGYLLLYGYDTTGKDYLLRLAAIAAGALLTGIVFYRNHRSRTYKRTLSDVVKEFRIDSLRTRWQLTVTFGVSTAIFLGGLFHIPRTMWIGIAAMSVLMPFRDDLKGRVKGRIPGNIIGGVVFLALYLLFSPSILPYIGIIGGVGVGLSASYKWQAVFNSLGAMAIATAILGLPGAILFRILNNILGSVYGQLFEKFSSGILDRFTASTPCAEA</sequence>
<feature type="transmembrane region" description="Helical" evidence="5">
    <location>
        <begin position="83"/>
        <end position="101"/>
    </location>
</feature>